<evidence type="ECO:0000313" key="3">
    <source>
        <dbReference type="Proteomes" id="UP000320722"/>
    </source>
</evidence>
<organism evidence="2 3">
    <name type="scientific">Gimesia chilikensis</name>
    <dbReference type="NCBI Taxonomy" id="2605989"/>
    <lineage>
        <taxon>Bacteria</taxon>
        <taxon>Pseudomonadati</taxon>
        <taxon>Planctomycetota</taxon>
        <taxon>Planctomycetia</taxon>
        <taxon>Planctomycetales</taxon>
        <taxon>Planctomycetaceae</taxon>
        <taxon>Gimesia</taxon>
    </lineage>
</organism>
<dbReference type="EMBL" id="CP036347">
    <property type="protein sequence ID" value="QDU03676.1"/>
    <property type="molecule type" value="Genomic_DNA"/>
</dbReference>
<evidence type="ECO:0000313" key="2">
    <source>
        <dbReference type="EMBL" id="QDU03676.1"/>
    </source>
</evidence>
<dbReference type="AlphaFoldDB" id="A0A517WEJ2"/>
<protein>
    <submittedName>
        <fullName evidence="2">V-type ATP synthase subunit E</fullName>
    </submittedName>
</protein>
<accession>A0A517WEJ2</accession>
<reference evidence="2 3" key="1">
    <citation type="submission" date="2019-02" db="EMBL/GenBank/DDBJ databases">
        <title>Deep-cultivation of Planctomycetes and their phenomic and genomic characterization uncovers novel biology.</title>
        <authorList>
            <person name="Wiegand S."/>
            <person name="Jogler M."/>
            <person name="Boedeker C."/>
            <person name="Pinto D."/>
            <person name="Vollmers J."/>
            <person name="Rivas-Marin E."/>
            <person name="Kohn T."/>
            <person name="Peeters S.H."/>
            <person name="Heuer A."/>
            <person name="Rast P."/>
            <person name="Oberbeckmann S."/>
            <person name="Bunk B."/>
            <person name="Jeske O."/>
            <person name="Meyerdierks A."/>
            <person name="Storesund J.E."/>
            <person name="Kallscheuer N."/>
            <person name="Luecker S."/>
            <person name="Lage O.M."/>
            <person name="Pohl T."/>
            <person name="Merkel B.J."/>
            <person name="Hornburger P."/>
            <person name="Mueller R.-W."/>
            <person name="Bruemmer F."/>
            <person name="Labrenz M."/>
            <person name="Spormann A.M."/>
            <person name="Op den Camp H."/>
            <person name="Overmann J."/>
            <person name="Amann R."/>
            <person name="Jetten M.S.M."/>
            <person name="Mascher T."/>
            <person name="Medema M.H."/>
            <person name="Devos D.P."/>
            <person name="Kaster A.-K."/>
            <person name="Ovreas L."/>
            <person name="Rohde M."/>
            <person name="Galperin M.Y."/>
            <person name="Jogler C."/>
        </authorList>
    </citation>
    <scope>NUCLEOTIDE SEQUENCE [LARGE SCALE GENOMIC DNA]</scope>
    <source>
        <strain evidence="2 3">V6</strain>
    </source>
</reference>
<dbReference type="Gene3D" id="1.20.5.2950">
    <property type="match status" value="1"/>
</dbReference>
<dbReference type="Proteomes" id="UP000320722">
    <property type="component" value="Chromosome"/>
</dbReference>
<keyword evidence="1" id="KW-0175">Coiled coil</keyword>
<name>A0A517WEJ2_9PLAN</name>
<feature type="coiled-coil region" evidence="1">
    <location>
        <begin position="23"/>
        <end position="58"/>
    </location>
</feature>
<proteinExistence type="predicted"/>
<sequence>MNDSTTTTSGVQQLIDQIRDQGVQSAQEEADQLLQAARKQAADIIDQAKSEAEAEQSRSRNEIEAFRTASMDALQLAVRDTVLELKSRIVTCFEEFVERLVVSATQDKDLVRDIVLVLSGHAVDEFIKDKTIQVKVSQSLLDGEPAFKEETRQAILGLSSEMLREGLELATDDEIKGGVRVLLVDDKLEIDLSDRAVSQLIAQRMIPRFKSILEGKE</sequence>
<dbReference type="RefSeq" id="WP_145041520.1">
    <property type="nucleotide sequence ID" value="NZ_CP036347.1"/>
</dbReference>
<evidence type="ECO:0000256" key="1">
    <source>
        <dbReference type="SAM" id="Coils"/>
    </source>
</evidence>
<gene>
    <name evidence="2" type="ORF">V6x_33990</name>
</gene>